<feature type="binding site" evidence="12">
    <location>
        <position position="69"/>
    </location>
    <ligand>
        <name>FAD</name>
        <dbReference type="ChEBI" id="CHEBI:57692"/>
    </ligand>
</feature>
<dbReference type="PANTHER" id="PTHR48467:SF1">
    <property type="entry name" value="GLUTAMATE SYNTHASE 1 [NADH], CHLOROPLASTIC-LIKE"/>
    <property type="match status" value="1"/>
</dbReference>
<evidence type="ECO:0000256" key="3">
    <source>
        <dbReference type="ARBA" id="ARBA00008312"/>
    </source>
</evidence>
<feature type="binding site" evidence="12">
    <location>
        <position position="349"/>
    </location>
    <ligand>
        <name>FAD</name>
        <dbReference type="ChEBI" id="CHEBI:57692"/>
    </ligand>
</feature>
<evidence type="ECO:0000256" key="7">
    <source>
        <dbReference type="ARBA" id="ARBA00022827"/>
    </source>
</evidence>
<proteinExistence type="inferred from homology"/>
<evidence type="ECO:0000256" key="4">
    <source>
        <dbReference type="ARBA" id="ARBA00013219"/>
    </source>
</evidence>
<keyword evidence="7 11" id="KW-0274">FAD</keyword>
<dbReference type="InterPro" id="IPR055275">
    <property type="entry name" value="Ferredox_Rdtase"/>
</dbReference>
<feature type="binding site" evidence="13">
    <location>
        <begin position="219"/>
        <end position="220"/>
    </location>
    <ligand>
        <name>NADP(+)</name>
        <dbReference type="ChEBI" id="CHEBI:58349"/>
    </ligand>
</feature>
<dbReference type="GO" id="GO:0016491">
    <property type="term" value="F:oxidoreductase activity"/>
    <property type="evidence" value="ECO:0007669"/>
    <property type="project" value="UniProtKB-KW"/>
</dbReference>
<dbReference type="EC" id="1.18.1.6" evidence="4 11"/>
<dbReference type="InterPro" id="IPR021163">
    <property type="entry name" value="Ferredox_Rdtase_adrenod"/>
</dbReference>
<comment type="catalytic activity">
    <reaction evidence="10 11">
        <text>2 reduced [adrenodoxin] + NADP(+) + H(+) = 2 oxidized [adrenodoxin] + NADPH</text>
        <dbReference type="Rhea" id="RHEA:42312"/>
        <dbReference type="Rhea" id="RHEA-COMP:9998"/>
        <dbReference type="Rhea" id="RHEA-COMP:9999"/>
        <dbReference type="ChEBI" id="CHEBI:15378"/>
        <dbReference type="ChEBI" id="CHEBI:33737"/>
        <dbReference type="ChEBI" id="CHEBI:33738"/>
        <dbReference type="ChEBI" id="CHEBI:57783"/>
        <dbReference type="ChEBI" id="CHEBI:58349"/>
        <dbReference type="EC" id="1.18.1.6"/>
    </reaction>
</comment>
<name>A0A0D8Y152_DICVI</name>
<evidence type="ECO:0000256" key="9">
    <source>
        <dbReference type="ARBA" id="ARBA00023002"/>
    </source>
</evidence>
<evidence type="ECO:0000256" key="11">
    <source>
        <dbReference type="PIRNR" id="PIRNR000362"/>
    </source>
</evidence>
<dbReference type="GO" id="GO:0008203">
    <property type="term" value="P:cholesterol metabolic process"/>
    <property type="evidence" value="ECO:0007669"/>
    <property type="project" value="UniProtKB-UniPathway"/>
</dbReference>
<dbReference type="PRINTS" id="PR00419">
    <property type="entry name" value="ADXRDTASE"/>
</dbReference>
<dbReference type="InterPro" id="IPR023753">
    <property type="entry name" value="FAD/NAD-binding_dom"/>
</dbReference>
<dbReference type="Gene3D" id="3.40.50.720">
    <property type="entry name" value="NAD(P)-binding Rossmann-like Domain"/>
    <property type="match status" value="2"/>
</dbReference>
<keyword evidence="9 11" id="KW-0560">Oxidoreductase</keyword>
<evidence type="ECO:0000256" key="5">
    <source>
        <dbReference type="ARBA" id="ARBA00016287"/>
    </source>
</evidence>
<dbReference type="Proteomes" id="UP000053766">
    <property type="component" value="Unassembled WGS sequence"/>
</dbReference>
<evidence type="ECO:0000256" key="13">
    <source>
        <dbReference type="PIRSR" id="PIRSR000362-2"/>
    </source>
</evidence>
<dbReference type="Pfam" id="PF07992">
    <property type="entry name" value="Pyr_redox_2"/>
    <property type="match status" value="1"/>
</dbReference>
<feature type="binding site" evidence="13">
    <location>
        <position position="356"/>
    </location>
    <ligand>
        <name>NADP(+)</name>
        <dbReference type="ChEBI" id="CHEBI:58349"/>
    </ligand>
</feature>
<dbReference type="UniPathway" id="UPA00296"/>
<evidence type="ECO:0000256" key="10">
    <source>
        <dbReference type="ARBA" id="ARBA00048933"/>
    </source>
</evidence>
<keyword evidence="16" id="KW-1185">Reference proteome</keyword>
<comment type="cofactor">
    <cofactor evidence="1 11 12">
        <name>FAD</name>
        <dbReference type="ChEBI" id="CHEBI:57692"/>
    </cofactor>
</comment>
<accession>A0A0D8Y152</accession>
<dbReference type="STRING" id="29172.A0A0D8Y152"/>
<dbReference type="InterPro" id="IPR036188">
    <property type="entry name" value="FAD/NAD-bd_sf"/>
</dbReference>
<feature type="binding site" evidence="12">
    <location>
        <position position="107"/>
    </location>
    <ligand>
        <name>FAD</name>
        <dbReference type="ChEBI" id="CHEBI:57692"/>
    </ligand>
</feature>
<reference evidence="16" key="2">
    <citation type="journal article" date="2016" name="Sci. Rep.">
        <title>Dictyocaulus viviparus genome, variome and transcriptome elucidate lungworm biology and support future intervention.</title>
        <authorList>
            <person name="McNulty S.N."/>
            <person name="Strube C."/>
            <person name="Rosa B.A."/>
            <person name="Martin J.C."/>
            <person name="Tyagi R."/>
            <person name="Choi Y.J."/>
            <person name="Wang Q."/>
            <person name="Hallsworth Pepin K."/>
            <person name="Zhang X."/>
            <person name="Ozersky P."/>
            <person name="Wilson R.K."/>
            <person name="Sternberg P.W."/>
            <person name="Gasser R.B."/>
            <person name="Mitreva M."/>
        </authorList>
    </citation>
    <scope>NUCLEOTIDE SEQUENCE [LARGE SCALE GENOMIC DNA]</scope>
    <source>
        <strain evidence="16">HannoverDv2000</strain>
    </source>
</reference>
<evidence type="ECO:0000256" key="12">
    <source>
        <dbReference type="PIRSR" id="PIRSR000362-1"/>
    </source>
</evidence>
<dbReference type="GO" id="GO:0005739">
    <property type="term" value="C:mitochondrion"/>
    <property type="evidence" value="ECO:0007669"/>
    <property type="project" value="UniProtKB-SubCell"/>
</dbReference>
<evidence type="ECO:0000313" key="16">
    <source>
        <dbReference type="Proteomes" id="UP000053766"/>
    </source>
</evidence>
<dbReference type="PIRSF" id="PIRSF000362">
    <property type="entry name" value="FNR"/>
    <property type="match status" value="1"/>
</dbReference>
<keyword evidence="11" id="KW-0496">Mitochondrion</keyword>
<feature type="binding site" evidence="13">
    <location>
        <begin position="176"/>
        <end position="179"/>
    </location>
    <ligand>
        <name>NADP(+)</name>
        <dbReference type="ChEBI" id="CHEBI:58349"/>
    </ligand>
</feature>
<comment type="pathway">
    <text evidence="2">Steroid metabolism; cholesterol metabolism.</text>
</comment>
<gene>
    <name evidence="15" type="ORF">DICVIV_03988</name>
</gene>
<organism evidence="15 16">
    <name type="scientific">Dictyocaulus viviparus</name>
    <name type="common">Bovine lungworm</name>
    <dbReference type="NCBI Taxonomy" id="29172"/>
    <lineage>
        <taxon>Eukaryota</taxon>
        <taxon>Metazoa</taxon>
        <taxon>Ecdysozoa</taxon>
        <taxon>Nematoda</taxon>
        <taxon>Chromadorea</taxon>
        <taxon>Rhabditida</taxon>
        <taxon>Rhabditina</taxon>
        <taxon>Rhabditomorpha</taxon>
        <taxon>Strongyloidea</taxon>
        <taxon>Metastrongylidae</taxon>
        <taxon>Dictyocaulus</taxon>
    </lineage>
</organism>
<feature type="binding site" evidence="12">
    <location>
        <position position="40"/>
    </location>
    <ligand>
        <name>FAD</name>
        <dbReference type="ChEBI" id="CHEBI:57692"/>
    </ligand>
</feature>
<keyword evidence="8 11" id="KW-0521">NADP</keyword>
<evidence type="ECO:0000259" key="14">
    <source>
        <dbReference type="Pfam" id="PF07992"/>
    </source>
</evidence>
<sequence length="443" mass="49104">MFFPLWKIVVVRSAHQVQFQARTFATDGSYRLAVVGSGPAGLFTCASLLRRLPSTKFDVFDSSPVPFGLIRYGVAPDHQEVKNCTRIFDKMFESHRDRISLFCNVRIGSDLTVNELTKFYDAVLLSYGGHQPRRLVIPGATATNVISGSEFVSWYNGVPNAKAPLLDDPNAVIIGNGNVALDCARILSTVKSLRSTDVPSDVLVMLEGSQVKNIKIIGRRGAEDVSFTIKELREQFKLSGWNTTVEMDEEEVLLDGVKPPLGEKQCRFISFRVPEEVMSDFNGRVSAIRVLNKHTGCSEEISCGLLIYSIGYEMTVLDGIPVNNKGMISLRNGNRVDMPCGSLVYAVGWCARGPRGVIVDTQQESIAVADQIASDLSKKANVADSLEDVRQILDVKGVPYITWDDWKKLDNLELKKGAEMGKIREKILDINGFFQDYGQIPRK</sequence>
<feature type="domain" description="FAD/NAD(P)-binding" evidence="14">
    <location>
        <begin position="30"/>
        <end position="357"/>
    </location>
</feature>
<evidence type="ECO:0000256" key="6">
    <source>
        <dbReference type="ARBA" id="ARBA00022630"/>
    </source>
</evidence>
<evidence type="ECO:0000313" key="15">
    <source>
        <dbReference type="EMBL" id="KJH49877.1"/>
    </source>
</evidence>
<protein>
    <recommendedName>
        <fullName evidence="5 11">NADPH:adrenodoxin oxidoreductase, mitochondrial</fullName>
        <ecNumber evidence="4 11">1.18.1.6</ecNumber>
    </recommendedName>
</protein>
<comment type="similarity">
    <text evidence="3 11">Belongs to the ferredoxin--NADP reductase type 1 family.</text>
</comment>
<dbReference type="OrthoDB" id="333024at2759"/>
<dbReference type="Gene3D" id="3.50.50.60">
    <property type="entry name" value="FAD/NAD(P)-binding domain"/>
    <property type="match status" value="1"/>
</dbReference>
<feature type="binding site" evidence="13">
    <location>
        <position position="231"/>
    </location>
    <ligand>
        <name>NADP(+)</name>
        <dbReference type="ChEBI" id="CHEBI:58349"/>
    </ligand>
</feature>
<keyword evidence="6 11" id="KW-0285">Flavoprotein</keyword>
<evidence type="ECO:0000256" key="1">
    <source>
        <dbReference type="ARBA" id="ARBA00001974"/>
    </source>
</evidence>
<evidence type="ECO:0000256" key="2">
    <source>
        <dbReference type="ARBA" id="ARBA00004731"/>
    </source>
</evidence>
<dbReference type="PANTHER" id="PTHR48467">
    <property type="entry name" value="GLUTAMATE SYNTHASE 1 [NADH], CHLOROPLASTIC-LIKE"/>
    <property type="match status" value="1"/>
</dbReference>
<dbReference type="EMBL" id="KN716221">
    <property type="protein sequence ID" value="KJH49877.1"/>
    <property type="molecule type" value="Genomic_DNA"/>
</dbReference>
<comment type="subcellular location">
    <subcellularLocation>
        <location evidence="11">Mitochondrion</location>
    </subcellularLocation>
</comment>
<reference evidence="15 16" key="1">
    <citation type="submission" date="2013-11" db="EMBL/GenBank/DDBJ databases">
        <title>Draft genome of the bovine lungworm Dictyocaulus viviparus.</title>
        <authorList>
            <person name="Mitreva M."/>
        </authorList>
    </citation>
    <scope>NUCLEOTIDE SEQUENCE [LARGE SCALE GENOMIC DNA]</scope>
    <source>
        <strain evidence="15 16">HannoverDv2000</strain>
    </source>
</reference>
<feature type="binding site" evidence="12">
    <location>
        <begin position="356"/>
        <end position="358"/>
    </location>
    <ligand>
        <name>FAD</name>
        <dbReference type="ChEBI" id="CHEBI:57692"/>
    </ligand>
</feature>
<dbReference type="AlphaFoldDB" id="A0A0D8Y152"/>
<dbReference type="SUPFAM" id="SSF51971">
    <property type="entry name" value="Nucleotide-binding domain"/>
    <property type="match status" value="1"/>
</dbReference>
<evidence type="ECO:0000256" key="8">
    <source>
        <dbReference type="ARBA" id="ARBA00022857"/>
    </source>
</evidence>